<dbReference type="InterPro" id="IPR025736">
    <property type="entry name" value="PucR_C-HTH_dom"/>
</dbReference>
<dbReference type="Pfam" id="PF07905">
    <property type="entry name" value="PucR"/>
    <property type="match status" value="1"/>
</dbReference>
<evidence type="ECO:0000259" key="3">
    <source>
        <dbReference type="Pfam" id="PF13556"/>
    </source>
</evidence>
<evidence type="ECO:0000256" key="1">
    <source>
        <dbReference type="ARBA" id="ARBA00006754"/>
    </source>
</evidence>
<dbReference type="Gene3D" id="1.10.10.2840">
    <property type="entry name" value="PucR C-terminal helix-turn-helix domain"/>
    <property type="match status" value="1"/>
</dbReference>
<keyword evidence="6" id="KW-1185">Reference proteome</keyword>
<comment type="similarity">
    <text evidence="1">Belongs to the CdaR family.</text>
</comment>
<dbReference type="PANTHER" id="PTHR33744:SF1">
    <property type="entry name" value="DNA-BINDING TRANSCRIPTIONAL ACTIVATOR ADER"/>
    <property type="match status" value="1"/>
</dbReference>
<name>A0ABS4EDV5_9FIRM</name>
<dbReference type="RefSeq" id="WP_209457468.1">
    <property type="nucleotide sequence ID" value="NZ_BAAACS010000016.1"/>
</dbReference>
<feature type="domain" description="CdaR GGDEF-like" evidence="4">
    <location>
        <begin position="278"/>
        <end position="416"/>
    </location>
</feature>
<proteinExistence type="inferred from homology"/>
<gene>
    <name evidence="5" type="ORF">J2Z43_002526</name>
</gene>
<accession>A0ABS4EDV5</accession>
<evidence type="ECO:0000259" key="2">
    <source>
        <dbReference type="Pfam" id="PF07905"/>
    </source>
</evidence>
<evidence type="ECO:0000313" key="5">
    <source>
        <dbReference type="EMBL" id="MBP1856124.1"/>
    </source>
</evidence>
<dbReference type="Pfam" id="PF13556">
    <property type="entry name" value="HTH_30"/>
    <property type="match status" value="1"/>
</dbReference>
<dbReference type="PANTHER" id="PTHR33744">
    <property type="entry name" value="CARBOHYDRATE DIACID REGULATOR"/>
    <property type="match status" value="1"/>
</dbReference>
<protein>
    <submittedName>
        <fullName evidence="5">Purine catabolism regulator</fullName>
    </submittedName>
</protein>
<dbReference type="InterPro" id="IPR042070">
    <property type="entry name" value="PucR_C-HTH_sf"/>
</dbReference>
<dbReference type="EMBL" id="JAGGJX010000006">
    <property type="protein sequence ID" value="MBP1856124.1"/>
    <property type="molecule type" value="Genomic_DNA"/>
</dbReference>
<evidence type="ECO:0000313" key="6">
    <source>
        <dbReference type="Proteomes" id="UP000767291"/>
    </source>
</evidence>
<dbReference type="InterPro" id="IPR051448">
    <property type="entry name" value="CdaR-like_regulators"/>
</dbReference>
<feature type="domain" description="PucR C-terminal helix-turn-helix" evidence="3">
    <location>
        <begin position="472"/>
        <end position="530"/>
    </location>
</feature>
<dbReference type="Pfam" id="PF17853">
    <property type="entry name" value="GGDEF_2"/>
    <property type="match status" value="1"/>
</dbReference>
<comment type="caution">
    <text evidence="5">The sequence shown here is derived from an EMBL/GenBank/DDBJ whole genome shotgun (WGS) entry which is preliminary data.</text>
</comment>
<evidence type="ECO:0000259" key="4">
    <source>
        <dbReference type="Pfam" id="PF17853"/>
    </source>
</evidence>
<reference evidence="5 6" key="1">
    <citation type="submission" date="2021-03" db="EMBL/GenBank/DDBJ databases">
        <title>Genomic Encyclopedia of Type Strains, Phase IV (KMG-IV): sequencing the most valuable type-strain genomes for metagenomic binning, comparative biology and taxonomic classification.</title>
        <authorList>
            <person name="Goeker M."/>
        </authorList>
    </citation>
    <scope>NUCLEOTIDE SEQUENCE [LARGE SCALE GENOMIC DNA]</scope>
    <source>
        <strain evidence="5 6">DSM 1289</strain>
    </source>
</reference>
<sequence>MGEKTTVRDILNNPQFEGMEVIAGEKGLDRIVKSITVMDAPDPFPWTTGNEIVLCSGYIFKVNPDLFTDTIRKLHNNGMSSMFLKLSRFIKVLPDDVRQVADELNFPIINVPMRFAFIDVINPVLIQIIDHQSESLKISEEINNKFSNIVINNEGMQVIIDVLAGLLKEDVLYYDLHFQKMYFSNNKNHLYEGIKKLNIKSILEKYDHYRIGVNNETYGYIIFLNDNGFTIDSDANNALTHVNTAIILDIQKKISSMQIKERHKNEFVQDLIMNNIKSKDEIKSRASIYGWNFSGNICTMVVDIDDFKEEYIKLENKSYIDRIENESKKILNTCIDFMKIMYNDTAYVKFSDSIVFVIQLDEKRENDFDKYLKKLGDDLRIAISSKHKFTATVGFGSTKTDVMETHKSYEEASLSIKIGRIIHKGHDATILYDKLGVYRLLYTIYKNEESKEFYKEKLSAILEHDKNYNSELLKTLLCIIDNDWNLKNSAKDMFVHYNTMKYRYKKICELMKDDLNNSESRMNLLLAVRIYQMFD</sequence>
<organism evidence="5 6">
    <name type="scientific">Metaclostridioides mangenotii</name>
    <dbReference type="NCBI Taxonomy" id="1540"/>
    <lineage>
        <taxon>Bacteria</taxon>
        <taxon>Bacillati</taxon>
        <taxon>Bacillota</taxon>
        <taxon>Clostridia</taxon>
        <taxon>Peptostreptococcales</taxon>
        <taxon>Peptostreptococcaceae</taxon>
        <taxon>Metaclostridioides</taxon>
    </lineage>
</organism>
<dbReference type="InterPro" id="IPR012914">
    <property type="entry name" value="PucR_dom"/>
</dbReference>
<dbReference type="InterPro" id="IPR041522">
    <property type="entry name" value="CdaR_GGDEF"/>
</dbReference>
<feature type="domain" description="Purine catabolism PurC-like" evidence="2">
    <location>
        <begin position="9"/>
        <end position="128"/>
    </location>
</feature>
<dbReference type="Proteomes" id="UP000767291">
    <property type="component" value="Unassembled WGS sequence"/>
</dbReference>